<keyword evidence="1 3" id="KW-0456">Lyase</keyword>
<comment type="pathway">
    <text evidence="3">Amino-sugar metabolism; N-acetylmuramate degradation.</text>
</comment>
<evidence type="ECO:0000256" key="3">
    <source>
        <dbReference type="HAMAP-Rule" id="MF_00068"/>
    </source>
</evidence>
<evidence type="ECO:0000313" key="7">
    <source>
        <dbReference type="Proteomes" id="UP000718281"/>
    </source>
</evidence>
<accession>A0A935M8B8</accession>
<dbReference type="EMBL" id="JADIXZ010000002">
    <property type="protein sequence ID" value="MBK6300014.1"/>
    <property type="molecule type" value="Genomic_DNA"/>
</dbReference>
<comment type="function">
    <text evidence="3">Specifically catalyzes the cleavage of the D-lactyl ether substituent of MurNAc 6-phosphate, producing GlcNAc 6-phosphate and D-lactate.</text>
</comment>
<dbReference type="NCBIfam" id="NF009222">
    <property type="entry name" value="PRK12570.1"/>
    <property type="match status" value="1"/>
</dbReference>
<comment type="caution">
    <text evidence="6">The sequence shown here is derived from an EMBL/GenBank/DDBJ whole genome shotgun (WGS) entry which is preliminary data.</text>
</comment>
<dbReference type="EMBL" id="JADJIB010000011">
    <property type="protein sequence ID" value="MBK7274749.1"/>
    <property type="molecule type" value="Genomic_DNA"/>
</dbReference>
<dbReference type="SUPFAM" id="SSF53697">
    <property type="entry name" value="SIS domain"/>
    <property type="match status" value="1"/>
</dbReference>
<organism evidence="6 8">
    <name type="scientific">Candidatus Phosphoribacter hodrii</name>
    <dbReference type="NCBI Taxonomy" id="2953743"/>
    <lineage>
        <taxon>Bacteria</taxon>
        <taxon>Bacillati</taxon>
        <taxon>Actinomycetota</taxon>
        <taxon>Actinomycetes</taxon>
        <taxon>Micrococcales</taxon>
        <taxon>Dermatophilaceae</taxon>
        <taxon>Candidatus Phosphoribacter</taxon>
    </lineage>
</organism>
<dbReference type="PROSITE" id="PS01272">
    <property type="entry name" value="GCKR"/>
    <property type="match status" value="1"/>
</dbReference>
<evidence type="ECO:0000259" key="4">
    <source>
        <dbReference type="PROSITE" id="PS51464"/>
    </source>
</evidence>
<comment type="catalytic activity">
    <reaction evidence="3">
        <text>N-acetyl-D-muramate 6-phosphate + H2O = N-acetyl-D-glucosamine 6-phosphate + (R)-lactate</text>
        <dbReference type="Rhea" id="RHEA:26410"/>
        <dbReference type="ChEBI" id="CHEBI:15377"/>
        <dbReference type="ChEBI" id="CHEBI:16004"/>
        <dbReference type="ChEBI" id="CHEBI:57513"/>
        <dbReference type="ChEBI" id="CHEBI:58722"/>
        <dbReference type="EC" id="4.2.1.126"/>
    </reaction>
</comment>
<sequence>MTPAQGDDASDDSDLSALLTESVDPRYADLDILSVAQLAELMNAADRTVPDAVHAALPQIVLAVEAILPRMIAGGRLVYVGAGTAGRLGILDASECPPTFNTRPEQVFAIIAGGSRAVQTAVEGAEDDPAQGAVAVDAAKVEPRDTVVGITASGRTPYVLGAVKRARELGALTVGLSCDAGSALSGAVERPIEVLVGPEVLSGSTRLKSGTAQKLVLNMISTIVMVRMGKTYGNLMVDVRPTNHKLRVRARRIVQQIASASGDDAAAALAASGNDIRVASLMLARHESAERAAERLRDAGGNLRTALEDGQCASWA</sequence>
<comment type="similarity">
    <text evidence="3">Belongs to the GCKR-like family. MurNAc-6-P etherase subfamily.</text>
</comment>
<gene>
    <name evidence="3 6" type="primary">murQ</name>
    <name evidence="5" type="ORF">IPF40_02810</name>
    <name evidence="6" type="ORF">IPI13_16890</name>
</gene>
<dbReference type="PANTHER" id="PTHR10088:SF4">
    <property type="entry name" value="GLUCOKINASE REGULATORY PROTEIN"/>
    <property type="match status" value="1"/>
</dbReference>
<dbReference type="CDD" id="cd05007">
    <property type="entry name" value="SIS_Etherase"/>
    <property type="match status" value="1"/>
</dbReference>
<proteinExistence type="inferred from homology"/>
<feature type="domain" description="SIS" evidence="4">
    <location>
        <begin position="67"/>
        <end position="230"/>
    </location>
</feature>
<dbReference type="InterPro" id="IPR005486">
    <property type="entry name" value="Glucokinase_regulatory_CS"/>
</dbReference>
<evidence type="ECO:0000313" key="6">
    <source>
        <dbReference type="EMBL" id="MBK7274749.1"/>
    </source>
</evidence>
<dbReference type="PROSITE" id="PS51464">
    <property type="entry name" value="SIS"/>
    <property type="match status" value="1"/>
</dbReference>
<dbReference type="InterPro" id="IPR040190">
    <property type="entry name" value="MURQ/GCKR"/>
</dbReference>
<dbReference type="GO" id="GO:0097367">
    <property type="term" value="F:carbohydrate derivative binding"/>
    <property type="evidence" value="ECO:0007669"/>
    <property type="project" value="InterPro"/>
</dbReference>
<dbReference type="Proteomes" id="UP000726105">
    <property type="component" value="Unassembled WGS sequence"/>
</dbReference>
<comment type="subunit">
    <text evidence="3">Homodimer.</text>
</comment>
<dbReference type="InterPro" id="IPR046348">
    <property type="entry name" value="SIS_dom_sf"/>
</dbReference>
<dbReference type="InterPro" id="IPR005488">
    <property type="entry name" value="Etherase_MurQ"/>
</dbReference>
<dbReference type="NCBIfam" id="NF003915">
    <property type="entry name" value="PRK05441.1"/>
    <property type="match status" value="1"/>
</dbReference>
<dbReference type="Proteomes" id="UP000718281">
    <property type="component" value="Unassembled WGS sequence"/>
</dbReference>
<dbReference type="GO" id="GO:0016835">
    <property type="term" value="F:carbon-oxygen lyase activity"/>
    <property type="evidence" value="ECO:0007669"/>
    <property type="project" value="UniProtKB-UniRule"/>
</dbReference>
<feature type="active site" evidence="3">
    <location>
        <position position="126"/>
    </location>
</feature>
<dbReference type="GO" id="GO:0016803">
    <property type="term" value="F:ether hydrolase activity"/>
    <property type="evidence" value="ECO:0007669"/>
    <property type="project" value="TreeGrafter"/>
</dbReference>
<dbReference type="AlphaFoldDB" id="A0A935M8B8"/>
<protein>
    <recommendedName>
        <fullName evidence="3">N-acetylmuramic acid 6-phosphate etherase</fullName>
        <shortName evidence="3">MurNAc-6-P etherase</shortName>
        <ecNumber evidence="3">4.2.1.126</ecNumber>
    </recommendedName>
    <alternativeName>
        <fullName evidence="3">N-acetylmuramic acid 6-phosphate hydrolase</fullName>
    </alternativeName>
    <alternativeName>
        <fullName evidence="3">N-acetylmuramic acid 6-phosphate lyase</fullName>
    </alternativeName>
</protein>
<evidence type="ECO:0000313" key="5">
    <source>
        <dbReference type="EMBL" id="MBK6300014.1"/>
    </source>
</evidence>
<dbReference type="NCBIfam" id="TIGR00274">
    <property type="entry name" value="N-acetylmuramic acid 6-phosphate etherase"/>
    <property type="match status" value="1"/>
</dbReference>
<name>A0A935M8B8_9MICO</name>
<evidence type="ECO:0000256" key="2">
    <source>
        <dbReference type="ARBA" id="ARBA00023277"/>
    </source>
</evidence>
<evidence type="ECO:0000313" key="8">
    <source>
        <dbReference type="Proteomes" id="UP000726105"/>
    </source>
</evidence>
<feature type="active site" description="Proton donor" evidence="3">
    <location>
        <position position="95"/>
    </location>
</feature>
<dbReference type="EC" id="4.2.1.126" evidence="3"/>
<dbReference type="InterPro" id="IPR001347">
    <property type="entry name" value="SIS_dom"/>
</dbReference>
<dbReference type="FunFam" id="3.40.50.10490:FF:000014">
    <property type="entry name" value="N-acetylmuramic acid 6-phosphate etherase"/>
    <property type="match status" value="1"/>
</dbReference>
<dbReference type="GO" id="GO:0009254">
    <property type="term" value="P:peptidoglycan turnover"/>
    <property type="evidence" value="ECO:0007669"/>
    <property type="project" value="TreeGrafter"/>
</dbReference>
<evidence type="ECO:0000256" key="1">
    <source>
        <dbReference type="ARBA" id="ARBA00023239"/>
    </source>
</evidence>
<dbReference type="PANTHER" id="PTHR10088">
    <property type="entry name" value="GLUCOKINASE REGULATORY PROTEIN"/>
    <property type="match status" value="1"/>
</dbReference>
<reference evidence="7 8" key="1">
    <citation type="submission" date="2020-10" db="EMBL/GenBank/DDBJ databases">
        <title>Connecting structure to function with the recovery of over 1000 high-quality activated sludge metagenome-assembled genomes encoding full-length rRNA genes using long-read sequencing.</title>
        <authorList>
            <person name="Singleton C.M."/>
            <person name="Petriglieri F."/>
            <person name="Kristensen J.M."/>
            <person name="Kirkegaard R.H."/>
            <person name="Michaelsen T.Y."/>
            <person name="Andersen M.H."/>
            <person name="Karst S.M."/>
            <person name="Dueholm M.S."/>
            <person name="Nielsen P.H."/>
            <person name="Albertsen M."/>
        </authorList>
    </citation>
    <scope>NUCLEOTIDE SEQUENCE [LARGE SCALE GENOMIC DNA]</scope>
    <source>
        <strain evidence="5">AalE_18-Q3-R2-46_BAT3C.188</strain>
        <strain evidence="6">Ega_18-Q3-R5-49_MAXAC.001</strain>
    </source>
</reference>
<dbReference type="Pfam" id="PF22645">
    <property type="entry name" value="GKRP_SIS_N"/>
    <property type="match status" value="1"/>
</dbReference>
<keyword evidence="2 3" id="KW-0119">Carbohydrate metabolism</keyword>
<dbReference type="Gene3D" id="3.40.50.10490">
    <property type="entry name" value="Glucose-6-phosphate isomerase like protein, domain 1"/>
    <property type="match status" value="1"/>
</dbReference>
<dbReference type="GO" id="GO:0046348">
    <property type="term" value="P:amino sugar catabolic process"/>
    <property type="evidence" value="ECO:0007669"/>
    <property type="project" value="InterPro"/>
</dbReference>
<comment type="miscellaneous">
    <text evidence="3">A lyase-type mechanism (elimination/hydration) is suggested for the cleavage of the lactyl ether bond of MurNAc 6-phosphate, with the formation of an alpha,beta-unsaturated aldehyde intermediate with (E)-stereochemistry, followed by the syn addition of water to give product.</text>
</comment>
<dbReference type="Gene3D" id="1.10.8.1080">
    <property type="match status" value="1"/>
</dbReference>
<dbReference type="HAMAP" id="MF_00068">
    <property type="entry name" value="MurQ"/>
    <property type="match status" value="1"/>
</dbReference>